<evidence type="ECO:0000256" key="6">
    <source>
        <dbReference type="ARBA" id="ARBA00022679"/>
    </source>
</evidence>
<dbReference type="Gene3D" id="3.30.565.10">
    <property type="entry name" value="Histidine kinase-like ATPase, C-terminal domain"/>
    <property type="match status" value="1"/>
</dbReference>
<evidence type="ECO:0000256" key="7">
    <source>
        <dbReference type="ARBA" id="ARBA00022741"/>
    </source>
</evidence>
<dbReference type="InterPro" id="IPR005467">
    <property type="entry name" value="His_kinase_dom"/>
</dbReference>
<evidence type="ECO:0000256" key="12">
    <source>
        <dbReference type="SAM" id="Phobius"/>
    </source>
</evidence>
<dbReference type="Gene3D" id="3.30.450.20">
    <property type="entry name" value="PAS domain"/>
    <property type="match status" value="1"/>
</dbReference>
<dbReference type="InterPro" id="IPR003660">
    <property type="entry name" value="HAMP_dom"/>
</dbReference>
<evidence type="ECO:0000313" key="16">
    <source>
        <dbReference type="Proteomes" id="UP000621560"/>
    </source>
</evidence>
<dbReference type="InterPro" id="IPR010559">
    <property type="entry name" value="Sig_transdc_His_kin_internal"/>
</dbReference>
<dbReference type="InterPro" id="IPR003594">
    <property type="entry name" value="HATPase_dom"/>
</dbReference>
<dbReference type="AlphaFoldDB" id="A0A927GS03"/>
<gene>
    <name evidence="15" type="ORF">IDH44_11365</name>
</gene>
<evidence type="ECO:0000259" key="14">
    <source>
        <dbReference type="PROSITE" id="PS50885"/>
    </source>
</evidence>
<dbReference type="PANTHER" id="PTHR34220:SF7">
    <property type="entry name" value="SENSOR HISTIDINE KINASE YPDA"/>
    <property type="match status" value="1"/>
</dbReference>
<dbReference type="GO" id="GO:0000155">
    <property type="term" value="F:phosphorelay sensor kinase activity"/>
    <property type="evidence" value="ECO:0007669"/>
    <property type="project" value="InterPro"/>
</dbReference>
<dbReference type="InterPro" id="IPR050640">
    <property type="entry name" value="Bact_2-comp_sensor_kinase"/>
</dbReference>
<keyword evidence="11 12" id="KW-0472">Membrane</keyword>
<proteinExistence type="predicted"/>
<dbReference type="EMBL" id="JACXIZ010000018">
    <property type="protein sequence ID" value="MBD2845791.1"/>
    <property type="molecule type" value="Genomic_DNA"/>
</dbReference>
<dbReference type="PANTHER" id="PTHR34220">
    <property type="entry name" value="SENSOR HISTIDINE KINASE YPDA"/>
    <property type="match status" value="1"/>
</dbReference>
<comment type="catalytic activity">
    <reaction evidence="1">
        <text>ATP + protein L-histidine = ADP + protein N-phospho-L-histidine.</text>
        <dbReference type="EC" id="2.7.13.3"/>
    </reaction>
</comment>
<evidence type="ECO:0000259" key="13">
    <source>
        <dbReference type="PROSITE" id="PS50109"/>
    </source>
</evidence>
<keyword evidence="6" id="KW-0808">Transferase</keyword>
<dbReference type="PROSITE" id="PS50109">
    <property type="entry name" value="HIS_KIN"/>
    <property type="match status" value="1"/>
</dbReference>
<keyword evidence="12" id="KW-0812">Transmembrane</keyword>
<dbReference type="GO" id="GO:0005524">
    <property type="term" value="F:ATP binding"/>
    <property type="evidence" value="ECO:0007669"/>
    <property type="project" value="UniProtKB-KW"/>
</dbReference>
<dbReference type="Proteomes" id="UP000621560">
    <property type="component" value="Unassembled WGS sequence"/>
</dbReference>
<dbReference type="SUPFAM" id="SSF158472">
    <property type="entry name" value="HAMP domain-like"/>
    <property type="match status" value="1"/>
</dbReference>
<dbReference type="Pfam" id="PF06580">
    <property type="entry name" value="His_kinase"/>
    <property type="match status" value="1"/>
</dbReference>
<evidence type="ECO:0000256" key="1">
    <source>
        <dbReference type="ARBA" id="ARBA00000085"/>
    </source>
</evidence>
<dbReference type="GO" id="GO:0005886">
    <property type="term" value="C:plasma membrane"/>
    <property type="evidence" value="ECO:0007669"/>
    <property type="project" value="UniProtKB-SubCell"/>
</dbReference>
<dbReference type="Pfam" id="PF00672">
    <property type="entry name" value="HAMP"/>
    <property type="match status" value="1"/>
</dbReference>
<dbReference type="EC" id="2.7.13.3" evidence="3"/>
<evidence type="ECO:0000256" key="11">
    <source>
        <dbReference type="ARBA" id="ARBA00023136"/>
    </source>
</evidence>
<dbReference type="SUPFAM" id="SSF55874">
    <property type="entry name" value="ATPase domain of HSP90 chaperone/DNA topoisomerase II/histidine kinase"/>
    <property type="match status" value="1"/>
</dbReference>
<evidence type="ECO:0000256" key="9">
    <source>
        <dbReference type="ARBA" id="ARBA00022840"/>
    </source>
</evidence>
<dbReference type="Pfam" id="PF02518">
    <property type="entry name" value="HATPase_c"/>
    <property type="match status" value="1"/>
</dbReference>
<dbReference type="RefSeq" id="WP_190917730.1">
    <property type="nucleotide sequence ID" value="NZ_JACXIZ010000018.1"/>
</dbReference>
<reference evidence="15" key="1">
    <citation type="submission" date="2020-09" db="EMBL/GenBank/DDBJ databases">
        <title>A novel bacterium of genus Paenibacillus, isolated from South China Sea.</title>
        <authorList>
            <person name="Huang H."/>
            <person name="Mo K."/>
            <person name="Hu Y."/>
        </authorList>
    </citation>
    <scope>NUCLEOTIDE SEQUENCE</scope>
    <source>
        <strain evidence="15">IB182496</strain>
    </source>
</reference>
<dbReference type="InterPro" id="IPR036890">
    <property type="entry name" value="HATPase_C_sf"/>
</dbReference>
<protein>
    <recommendedName>
        <fullName evidence="3">histidine kinase</fullName>
        <ecNumber evidence="3">2.7.13.3</ecNumber>
    </recommendedName>
</protein>
<sequence>MRSKFRLFQSFGLKRKALVIFLLLVIVPTLGVGVVVQYKYGQILHEQFVDSTIRNLDAVANQLEEQTSMIEDIANYLIFDPALNAYLGADTSDYNEQRQSWKETVEGFLTFHLMSKTYIRSLAIEGYNGGRIEIGEPVTSDETRWLEEAAARQGRVVWSEGYTARSAWNGEVRVVSLFRVLNEYRNVSNPRGNLTIRLDESSIIRLLENQLYQGLGKVYVLGPAGERVVTTSGELQEDLVPQDALASLNERRVRYQTYEAGGQSYMTFSRQMPNTGWTILTAIPESTVNAQSVNVRLIMGAVLLAILLLAVLALVGFHYTIIRPILRLKNETNRVKLGDFSARVPVESKDEISDLNRKFNEMVLTIQQLIDHKYKLEIRERESELKLLQSQMDPHFLYNTLDMIRWTARLEKAGRTSQLIETLSRFFRSALSNGQYTTTIRQELEFVEAYLYLQQRRLGSRFRYALYTEHQIADAALLKTTIQPLVENFIKHGLNRKDKDNFIAVRCYKSGTAIHIDVEDNGQGIAPDQLERLRAALAQQDEPGGRSGALRNIHERLSIYFGSGCGLQLVASEPGGGTLVRLTIPDSNQWEGERLE</sequence>
<feature type="domain" description="Histidine kinase" evidence="13">
    <location>
        <begin position="473"/>
        <end position="588"/>
    </location>
</feature>
<organism evidence="15 16">
    <name type="scientific">Paenibacillus sabuli</name>
    <dbReference type="NCBI Taxonomy" id="2772509"/>
    <lineage>
        <taxon>Bacteria</taxon>
        <taxon>Bacillati</taxon>
        <taxon>Bacillota</taxon>
        <taxon>Bacilli</taxon>
        <taxon>Bacillales</taxon>
        <taxon>Paenibacillaceae</taxon>
        <taxon>Paenibacillus</taxon>
    </lineage>
</organism>
<dbReference type="PROSITE" id="PS50885">
    <property type="entry name" value="HAMP"/>
    <property type="match status" value="1"/>
</dbReference>
<keyword evidence="5" id="KW-0597">Phosphoprotein</keyword>
<comment type="caution">
    <text evidence="15">The sequence shown here is derived from an EMBL/GenBank/DDBJ whole genome shotgun (WGS) entry which is preliminary data.</text>
</comment>
<accession>A0A927GS03</accession>
<dbReference type="SMART" id="SM00304">
    <property type="entry name" value="HAMP"/>
    <property type="match status" value="1"/>
</dbReference>
<comment type="subcellular location">
    <subcellularLocation>
        <location evidence="2">Cell membrane</location>
        <topology evidence="2">Multi-pass membrane protein</topology>
    </subcellularLocation>
</comment>
<dbReference type="Gene3D" id="1.10.8.500">
    <property type="entry name" value="HAMP domain in histidine kinase"/>
    <property type="match status" value="1"/>
</dbReference>
<evidence type="ECO:0000256" key="4">
    <source>
        <dbReference type="ARBA" id="ARBA00022475"/>
    </source>
</evidence>
<dbReference type="SMART" id="SM00387">
    <property type="entry name" value="HATPase_c"/>
    <property type="match status" value="1"/>
</dbReference>
<name>A0A927GS03_9BACL</name>
<keyword evidence="4" id="KW-1003">Cell membrane</keyword>
<feature type="transmembrane region" description="Helical" evidence="12">
    <location>
        <begin position="297"/>
        <end position="319"/>
    </location>
</feature>
<keyword evidence="10" id="KW-0902">Two-component regulatory system</keyword>
<evidence type="ECO:0000256" key="8">
    <source>
        <dbReference type="ARBA" id="ARBA00022777"/>
    </source>
</evidence>
<dbReference type="CDD" id="cd06225">
    <property type="entry name" value="HAMP"/>
    <property type="match status" value="1"/>
</dbReference>
<evidence type="ECO:0000256" key="10">
    <source>
        <dbReference type="ARBA" id="ARBA00023012"/>
    </source>
</evidence>
<keyword evidence="7" id="KW-0547">Nucleotide-binding</keyword>
<evidence type="ECO:0000256" key="2">
    <source>
        <dbReference type="ARBA" id="ARBA00004651"/>
    </source>
</evidence>
<feature type="domain" description="HAMP" evidence="14">
    <location>
        <begin position="319"/>
        <end position="371"/>
    </location>
</feature>
<keyword evidence="8 15" id="KW-0418">Kinase</keyword>
<keyword evidence="9" id="KW-0067">ATP-binding</keyword>
<keyword evidence="16" id="KW-1185">Reference proteome</keyword>
<evidence type="ECO:0000256" key="3">
    <source>
        <dbReference type="ARBA" id="ARBA00012438"/>
    </source>
</evidence>
<evidence type="ECO:0000313" key="15">
    <source>
        <dbReference type="EMBL" id="MBD2845791.1"/>
    </source>
</evidence>
<evidence type="ECO:0000256" key="5">
    <source>
        <dbReference type="ARBA" id="ARBA00022553"/>
    </source>
</evidence>
<keyword evidence="12" id="KW-1133">Transmembrane helix</keyword>